<dbReference type="PANTHER" id="PTHR38441">
    <property type="entry name" value="INTEGRAL MEMBRANE PROTEIN-RELATED"/>
    <property type="match status" value="1"/>
</dbReference>
<keyword evidence="1" id="KW-0472">Membrane</keyword>
<keyword evidence="1" id="KW-1133">Transmembrane helix</keyword>
<dbReference type="AlphaFoldDB" id="A0AB33JS98"/>
<accession>A0AB33JS98</accession>
<evidence type="ECO:0008006" key="3">
    <source>
        <dbReference type="Google" id="ProtNLM"/>
    </source>
</evidence>
<protein>
    <recommendedName>
        <fullName evidence="3">DUF485 domain-containing protein</fullName>
    </recommendedName>
</protein>
<dbReference type="RefSeq" id="WP_407988172.1">
    <property type="nucleotide sequence ID" value="NZ_AP035881.2"/>
</dbReference>
<organism evidence="2">
    <name type="scientific">Kitasatospora sp. CMC57</name>
    <dbReference type="NCBI Taxonomy" id="3231513"/>
    <lineage>
        <taxon>Bacteria</taxon>
        <taxon>Bacillati</taxon>
        <taxon>Actinomycetota</taxon>
        <taxon>Actinomycetes</taxon>
        <taxon>Kitasatosporales</taxon>
        <taxon>Streptomycetaceae</taxon>
        <taxon>Kitasatospora</taxon>
    </lineage>
</organism>
<evidence type="ECO:0000256" key="1">
    <source>
        <dbReference type="SAM" id="Phobius"/>
    </source>
</evidence>
<gene>
    <name evidence="2" type="ORF">KCMC57_20560</name>
</gene>
<reference evidence="2" key="1">
    <citation type="submission" date="2024-07" db="EMBL/GenBank/DDBJ databases">
        <title>Complete genome sequences of cellulolytic bacteria, Kitasatospora sp. CMC57 and Streptomyces sp. CMC78, isolated from Japanese agricultural soil.</title>
        <authorList>
            <person name="Hashimoto T."/>
            <person name="Ito M."/>
            <person name="Iwamoto M."/>
            <person name="Fukahori D."/>
            <person name="Shoda T."/>
            <person name="Sakoda M."/>
            <person name="Morohoshi T."/>
            <person name="Mitsuboshi M."/>
            <person name="Nishizawa T."/>
        </authorList>
    </citation>
    <scope>NUCLEOTIDE SEQUENCE</scope>
    <source>
        <strain evidence="2">CMC57</strain>
    </source>
</reference>
<keyword evidence="1" id="KW-0812">Transmembrane</keyword>
<feature type="transmembrane region" description="Helical" evidence="1">
    <location>
        <begin position="75"/>
        <end position="93"/>
    </location>
</feature>
<sequence>MAQQEIAPQQGPGRAEVYRTVQESDAFQQIRRGYRGFVFPATAGFLGWYLLYLLAQTAAPGLMRVQVVGPLNVAWVLGLLQFSSTFVLTWLYARNARSGRDAAALELRWDTQDQLR</sequence>
<evidence type="ECO:0000313" key="2">
    <source>
        <dbReference type="EMBL" id="BFP45688.1"/>
    </source>
</evidence>
<dbReference type="PANTHER" id="PTHR38441:SF1">
    <property type="entry name" value="MEMBRANE PROTEIN"/>
    <property type="match status" value="1"/>
</dbReference>
<feature type="transmembrane region" description="Helical" evidence="1">
    <location>
        <begin position="37"/>
        <end position="55"/>
    </location>
</feature>
<dbReference type="Pfam" id="PF04341">
    <property type="entry name" value="DUF485"/>
    <property type="match status" value="1"/>
</dbReference>
<dbReference type="EMBL" id="AP035881">
    <property type="protein sequence ID" value="BFP45688.1"/>
    <property type="molecule type" value="Genomic_DNA"/>
</dbReference>
<name>A0AB33JS98_9ACTN</name>
<proteinExistence type="predicted"/>
<dbReference type="InterPro" id="IPR007436">
    <property type="entry name" value="DUF485"/>
</dbReference>